<gene>
    <name evidence="7" type="primary">infA</name>
    <name evidence="7" type="ORF">P857_912</name>
</gene>
<evidence type="ECO:0000256" key="4">
    <source>
        <dbReference type="PROSITE-ProRule" id="PRU00181"/>
    </source>
</evidence>
<reference evidence="7 8" key="1">
    <citation type="journal article" date="2013" name="PLoS ONE">
        <title>Bacterial endosymbiosis in a chordate host: long-term co-evolution and conservation of secondary metabolism.</title>
        <authorList>
            <person name="Kwan J.C."/>
            <person name="Schmidt E.W."/>
        </authorList>
    </citation>
    <scope>NUCLEOTIDE SEQUENCE [LARGE SCALE GENOMIC DNA]</scope>
    <source>
        <strain evidence="8">L6</strain>
    </source>
</reference>
<dbReference type="GO" id="GO:0003743">
    <property type="term" value="F:translation initiation factor activity"/>
    <property type="evidence" value="ECO:0007669"/>
    <property type="project" value="UniProtKB-UniRule"/>
</dbReference>
<dbReference type="STRING" id="1401685.P857_912"/>
<keyword evidence="8" id="KW-1185">Reference proteome</keyword>
<accession>W2V0Y0</accession>
<dbReference type="EMBL" id="AXCJ01000001">
    <property type="protein sequence ID" value="ETO91740.1"/>
    <property type="molecule type" value="Genomic_DNA"/>
</dbReference>
<dbReference type="GO" id="GO:0003723">
    <property type="term" value="F:RNA binding"/>
    <property type="evidence" value="ECO:0007669"/>
    <property type="project" value="InterPro"/>
</dbReference>
<keyword evidence="3 4" id="KW-0648">Protein biosynthesis</keyword>
<dbReference type="PANTHER" id="PTHR33370:SF1">
    <property type="entry name" value="TRANSLATION INITIATION FACTOR IF-1, CHLOROPLASTIC"/>
    <property type="match status" value="1"/>
</dbReference>
<dbReference type="SUPFAM" id="SSF50249">
    <property type="entry name" value="Nucleic acid-binding proteins"/>
    <property type="match status" value="1"/>
</dbReference>
<sequence length="133" mass="14945">MKQENHTSEFKTNNNRSASAKNKIKKKITGTLSDSLGKLKIQDSRSKTNAKKSVRELKAKIIEMLPGAMCKVKLIGAEYESKDIELIAYTAGRIKKSRIRVVVGDIVTIEVQNRGRITDSKARLVYRHKLSDS</sequence>
<evidence type="ECO:0000256" key="3">
    <source>
        <dbReference type="ARBA" id="ARBA00022917"/>
    </source>
</evidence>
<dbReference type="PROSITE" id="PS50832">
    <property type="entry name" value="S1_IF1_TYPE"/>
    <property type="match status" value="1"/>
</dbReference>
<dbReference type="GO" id="GO:0005829">
    <property type="term" value="C:cytosol"/>
    <property type="evidence" value="ECO:0007669"/>
    <property type="project" value="TreeGrafter"/>
</dbReference>
<evidence type="ECO:0000256" key="2">
    <source>
        <dbReference type="ARBA" id="ARBA00022540"/>
    </source>
</evidence>
<dbReference type="Proteomes" id="UP000018951">
    <property type="component" value="Unassembled WGS sequence"/>
</dbReference>
<feature type="region of interest" description="Disordered" evidence="5">
    <location>
        <begin position="1"/>
        <end position="26"/>
    </location>
</feature>
<keyword evidence="2 4" id="KW-0396">Initiation factor</keyword>
<proteinExistence type="inferred from homology"/>
<evidence type="ECO:0000256" key="5">
    <source>
        <dbReference type="SAM" id="MobiDB-lite"/>
    </source>
</evidence>
<name>W2V0Y0_9RICK</name>
<dbReference type="AlphaFoldDB" id="W2V0Y0"/>
<dbReference type="InterPro" id="IPR006196">
    <property type="entry name" value="RNA-binding_domain_S1_IF1"/>
</dbReference>
<dbReference type="GO" id="GO:0043022">
    <property type="term" value="F:ribosome binding"/>
    <property type="evidence" value="ECO:0007669"/>
    <property type="project" value="TreeGrafter"/>
</dbReference>
<evidence type="ECO:0000259" key="6">
    <source>
        <dbReference type="PROSITE" id="PS50832"/>
    </source>
</evidence>
<dbReference type="InterPro" id="IPR004368">
    <property type="entry name" value="TIF_IF1"/>
</dbReference>
<protein>
    <submittedName>
        <fullName evidence="7">Translation initiation factor IF-1 domain protein</fullName>
    </submittedName>
</protein>
<feature type="domain" description="S1-like" evidence="6">
    <location>
        <begin position="87"/>
        <end position="129"/>
    </location>
</feature>
<evidence type="ECO:0000256" key="1">
    <source>
        <dbReference type="ARBA" id="ARBA00010939"/>
    </source>
</evidence>
<dbReference type="Pfam" id="PF01176">
    <property type="entry name" value="eIF-1a"/>
    <property type="match status" value="1"/>
</dbReference>
<dbReference type="Gene3D" id="2.40.50.140">
    <property type="entry name" value="Nucleic acid-binding proteins"/>
    <property type="match status" value="1"/>
</dbReference>
<comment type="caution">
    <text evidence="7">The sequence shown here is derived from an EMBL/GenBank/DDBJ whole genome shotgun (WGS) entry which is preliminary data.</text>
</comment>
<dbReference type="PANTHER" id="PTHR33370">
    <property type="entry name" value="TRANSLATION INITIATION FACTOR IF-1, CHLOROPLASTIC"/>
    <property type="match status" value="1"/>
</dbReference>
<feature type="compositionally biased region" description="Low complexity" evidence="5">
    <location>
        <begin position="11"/>
        <end position="21"/>
    </location>
</feature>
<dbReference type="InterPro" id="IPR012340">
    <property type="entry name" value="NA-bd_OB-fold"/>
</dbReference>
<evidence type="ECO:0000313" key="7">
    <source>
        <dbReference type="EMBL" id="ETO91740.1"/>
    </source>
</evidence>
<organism evidence="7 8">
    <name type="scientific">Candidatus Xenolissoclinum pacificiensis L6</name>
    <dbReference type="NCBI Taxonomy" id="1401685"/>
    <lineage>
        <taxon>Bacteria</taxon>
        <taxon>Pseudomonadati</taxon>
        <taxon>Pseudomonadota</taxon>
        <taxon>Alphaproteobacteria</taxon>
        <taxon>Rickettsiales</taxon>
        <taxon>Anaplasmataceae</taxon>
        <taxon>Candidatus Xenolissoclinum</taxon>
    </lineage>
</organism>
<evidence type="ECO:0000313" key="8">
    <source>
        <dbReference type="Proteomes" id="UP000018951"/>
    </source>
</evidence>
<comment type="similarity">
    <text evidence="1">Belongs to the IF-1 family.</text>
</comment>